<dbReference type="GO" id="GO:0005886">
    <property type="term" value="C:plasma membrane"/>
    <property type="evidence" value="ECO:0007669"/>
    <property type="project" value="TreeGrafter"/>
</dbReference>
<dbReference type="PANTHER" id="PTHR39966:SF1">
    <property type="entry name" value="HEMERYTHRIN-LIKE DOMAIN-CONTAINING PROTEIN"/>
    <property type="match status" value="1"/>
</dbReference>
<dbReference type="PANTHER" id="PTHR39966">
    <property type="entry name" value="BLL2471 PROTEIN-RELATED"/>
    <property type="match status" value="1"/>
</dbReference>
<evidence type="ECO:0000313" key="2">
    <source>
        <dbReference type="EMBL" id="KXG76113.1"/>
    </source>
</evidence>
<dbReference type="Gene3D" id="1.20.120.520">
    <property type="entry name" value="nmb1532 protein domain like"/>
    <property type="match status" value="1"/>
</dbReference>
<dbReference type="EMBL" id="LOEE01000028">
    <property type="protein sequence ID" value="KXG76113.1"/>
    <property type="molecule type" value="Genomic_DNA"/>
</dbReference>
<sequence>MKAIEQMMEEHRNIKRILKITRIFCIQILNGAPVDDEAFRKIIDFVRNYADRHHHSKEEDILFKKMSDELGEAVAKGPIMGMFAEHDLGRLFISNLEQALDKVKEGDQDARVDVIANAIAYTDLLHRHIDKEDTAIYTFAQKRLSREALAEVEEKCSTIEISGREKKIQDKYLALLEELERSVG</sequence>
<dbReference type="InterPro" id="IPR012312">
    <property type="entry name" value="Hemerythrin-like"/>
</dbReference>
<dbReference type="AlphaFoldDB" id="A0A140L6D8"/>
<gene>
    <name evidence="2" type="ORF">AN619_10700</name>
</gene>
<dbReference type="Pfam" id="PF01814">
    <property type="entry name" value="Hemerythrin"/>
    <property type="match status" value="1"/>
</dbReference>
<feature type="domain" description="Hemerythrin-like" evidence="1">
    <location>
        <begin position="3"/>
        <end position="139"/>
    </location>
</feature>
<accession>A0A140L6D8</accession>
<dbReference type="Proteomes" id="UP000070456">
    <property type="component" value="Unassembled WGS sequence"/>
</dbReference>
<evidence type="ECO:0000259" key="1">
    <source>
        <dbReference type="Pfam" id="PF01814"/>
    </source>
</evidence>
<dbReference type="STRING" id="520762.AN619_10700"/>
<keyword evidence="3" id="KW-1185">Reference proteome</keyword>
<dbReference type="PATRIC" id="fig|520762.4.peg.1192"/>
<dbReference type="OrthoDB" id="9785474at2"/>
<protein>
    <recommendedName>
        <fullName evidence="1">Hemerythrin-like domain-containing protein</fullName>
    </recommendedName>
</protein>
<dbReference type="CDD" id="cd12108">
    <property type="entry name" value="Hr-like"/>
    <property type="match status" value="1"/>
</dbReference>
<dbReference type="RefSeq" id="WP_068555909.1">
    <property type="nucleotide sequence ID" value="NZ_LOEE01000028.1"/>
</dbReference>
<reference evidence="2 3" key="1">
    <citation type="submission" date="2015-12" db="EMBL/GenBank/DDBJ databases">
        <title>Draft genome sequence of the thermoanaerobe Thermotalea metallivorans, an isolate from the runoff channel of the Great Artesian Basin, Australia.</title>
        <authorList>
            <person name="Patel B.K."/>
        </authorList>
    </citation>
    <scope>NUCLEOTIDE SEQUENCE [LARGE SCALE GENOMIC DNA]</scope>
    <source>
        <strain evidence="2 3">B2-1</strain>
    </source>
</reference>
<evidence type="ECO:0000313" key="3">
    <source>
        <dbReference type="Proteomes" id="UP000070456"/>
    </source>
</evidence>
<comment type="caution">
    <text evidence="2">The sequence shown here is derived from an EMBL/GenBank/DDBJ whole genome shotgun (WGS) entry which is preliminary data.</text>
</comment>
<proteinExistence type="predicted"/>
<organism evidence="2 3">
    <name type="scientific">Thermotalea metallivorans</name>
    <dbReference type="NCBI Taxonomy" id="520762"/>
    <lineage>
        <taxon>Bacteria</taxon>
        <taxon>Bacillati</taxon>
        <taxon>Bacillota</taxon>
        <taxon>Clostridia</taxon>
        <taxon>Peptostreptococcales</taxon>
        <taxon>Thermotaleaceae</taxon>
        <taxon>Thermotalea</taxon>
    </lineage>
</organism>
<name>A0A140L6D8_9FIRM</name>